<reference evidence="1 2" key="1">
    <citation type="submission" date="2016-11" db="EMBL/GenBank/DDBJ databases">
        <authorList>
            <person name="Jaros S."/>
            <person name="Januszkiewicz K."/>
            <person name="Wedrychowicz H."/>
        </authorList>
    </citation>
    <scope>NUCLEOTIDE SEQUENCE [LARGE SCALE GENOMIC DNA]</scope>
    <source>
        <strain evidence="1 2">Y1</strain>
    </source>
</reference>
<proteinExistence type="predicted"/>
<protein>
    <submittedName>
        <fullName evidence="1">Uncharacterized protein</fullName>
    </submittedName>
</protein>
<dbReference type="Proteomes" id="UP000184394">
    <property type="component" value="Unassembled WGS sequence"/>
</dbReference>
<name>A0A1M7I267_RUMFL</name>
<accession>A0A1M7I267</accession>
<dbReference type="EMBL" id="FRCT01000003">
    <property type="protein sequence ID" value="SHM34653.1"/>
    <property type="molecule type" value="Genomic_DNA"/>
</dbReference>
<evidence type="ECO:0000313" key="2">
    <source>
        <dbReference type="Proteomes" id="UP000184394"/>
    </source>
</evidence>
<gene>
    <name evidence="1" type="ORF">SAMN04487860_103232</name>
</gene>
<organism evidence="1 2">
    <name type="scientific">Ruminococcus flavefaciens</name>
    <dbReference type="NCBI Taxonomy" id="1265"/>
    <lineage>
        <taxon>Bacteria</taxon>
        <taxon>Bacillati</taxon>
        <taxon>Bacillota</taxon>
        <taxon>Clostridia</taxon>
        <taxon>Eubacteriales</taxon>
        <taxon>Oscillospiraceae</taxon>
        <taxon>Ruminococcus</taxon>
    </lineage>
</organism>
<dbReference type="AlphaFoldDB" id="A0A1M7I267"/>
<sequence length="77" mass="8465">MFINSYANSHNQMSEEKMIPVGVTVGSDTASVEILDHCSKFSLSGIAPDSRNYCAAYLVSPDEIRFTAYIISLCIKI</sequence>
<evidence type="ECO:0000313" key="1">
    <source>
        <dbReference type="EMBL" id="SHM34653.1"/>
    </source>
</evidence>